<dbReference type="NCBIfam" id="TIGR01467">
    <property type="entry name" value="cobI_cbiL"/>
    <property type="match status" value="1"/>
</dbReference>
<organism evidence="9">
    <name type="scientific">Blautia glucerasea</name>
    <dbReference type="NCBI Taxonomy" id="536633"/>
    <lineage>
        <taxon>Bacteria</taxon>
        <taxon>Bacillati</taxon>
        <taxon>Bacillota</taxon>
        <taxon>Clostridia</taxon>
        <taxon>Lachnospirales</taxon>
        <taxon>Lachnospiraceae</taxon>
        <taxon>Blautia</taxon>
    </lineage>
</organism>
<evidence type="ECO:0000256" key="7">
    <source>
        <dbReference type="PIRNR" id="PIRNR036427"/>
    </source>
</evidence>
<keyword evidence="5 9" id="KW-0808">Transferase</keyword>
<feature type="domain" description="Tetrapyrrole methylase" evidence="8">
    <location>
        <begin position="4"/>
        <end position="209"/>
    </location>
</feature>
<protein>
    <submittedName>
        <fullName evidence="9">Cobalt-precorrin-2 C(20)-methyltransferase</fullName>
        <ecNumber evidence="9">2.1.1.151</ecNumber>
    </submittedName>
</protein>
<dbReference type="GO" id="GO:0032259">
    <property type="term" value="P:methylation"/>
    <property type="evidence" value="ECO:0007669"/>
    <property type="project" value="UniProtKB-KW"/>
</dbReference>
<dbReference type="GO" id="GO:0030788">
    <property type="term" value="F:precorrin-2 C20-methyltransferase activity"/>
    <property type="evidence" value="ECO:0007669"/>
    <property type="project" value="InterPro"/>
</dbReference>
<evidence type="ECO:0000256" key="6">
    <source>
        <dbReference type="ARBA" id="ARBA00022691"/>
    </source>
</evidence>
<evidence type="ECO:0000256" key="3">
    <source>
        <dbReference type="ARBA" id="ARBA00022573"/>
    </source>
</evidence>
<comment type="similarity">
    <text evidence="2 7">Belongs to the precorrin methyltransferase family.</text>
</comment>
<evidence type="ECO:0000256" key="1">
    <source>
        <dbReference type="ARBA" id="ARBA00004953"/>
    </source>
</evidence>
<evidence type="ECO:0000313" key="9">
    <source>
        <dbReference type="EMBL" id="VYT22215.1"/>
    </source>
</evidence>
<dbReference type="InterPro" id="IPR000878">
    <property type="entry name" value="4pyrrol_Mease"/>
</dbReference>
<dbReference type="PIRSF" id="PIRSF036427">
    <property type="entry name" value="Precrrn-2_mtase"/>
    <property type="match status" value="1"/>
</dbReference>
<gene>
    <name evidence="9" type="primary">cbiL</name>
    <name evidence="9" type="ORF">BGLFYP119_00003</name>
</gene>
<keyword evidence="4 9" id="KW-0489">Methyltransferase</keyword>
<evidence type="ECO:0000259" key="8">
    <source>
        <dbReference type="Pfam" id="PF00590"/>
    </source>
</evidence>
<accession>A0A6N2UU47</accession>
<dbReference type="InterPro" id="IPR035996">
    <property type="entry name" value="4pyrrol_Methylase_sf"/>
</dbReference>
<evidence type="ECO:0000256" key="4">
    <source>
        <dbReference type="ARBA" id="ARBA00022603"/>
    </source>
</evidence>
<evidence type="ECO:0000256" key="2">
    <source>
        <dbReference type="ARBA" id="ARBA00005879"/>
    </source>
</evidence>
<keyword evidence="6" id="KW-0949">S-adenosyl-L-methionine</keyword>
<dbReference type="Gene3D" id="3.40.1010.10">
    <property type="entry name" value="Cobalt-precorrin-4 Transmethylase, Domain 1"/>
    <property type="match status" value="1"/>
</dbReference>
<dbReference type="CDD" id="cd11645">
    <property type="entry name" value="Precorrin_2_C20_MT"/>
    <property type="match status" value="1"/>
</dbReference>
<dbReference type="Gene3D" id="3.30.950.10">
    <property type="entry name" value="Methyltransferase, Cobalt-precorrin-4 Transmethylase, Domain 2"/>
    <property type="match status" value="1"/>
</dbReference>
<dbReference type="InterPro" id="IPR006364">
    <property type="entry name" value="CobI/CbiL/CobIJ_dom"/>
</dbReference>
<dbReference type="InterPro" id="IPR012382">
    <property type="entry name" value="CobI/CbiL"/>
</dbReference>
<dbReference type="AlphaFoldDB" id="A0A6N2UU47"/>
<dbReference type="UniPathway" id="UPA00148"/>
<dbReference type="RefSeq" id="WP_156354776.1">
    <property type="nucleotide sequence ID" value="NZ_CACRST010000023.1"/>
</dbReference>
<name>A0A6N2UU47_9FIRM</name>
<keyword evidence="3" id="KW-0169">Cobalamin biosynthesis</keyword>
<dbReference type="PANTHER" id="PTHR43467:SF2">
    <property type="entry name" value="COBALT-PRECORRIN-2 C(20)-METHYLTRANSFERASE"/>
    <property type="match status" value="1"/>
</dbReference>
<proteinExistence type="inferred from homology"/>
<dbReference type="InterPro" id="IPR014777">
    <property type="entry name" value="4pyrrole_Mease_sub1"/>
</dbReference>
<reference evidence="9" key="1">
    <citation type="submission" date="2019-11" db="EMBL/GenBank/DDBJ databases">
        <authorList>
            <person name="Feng L."/>
        </authorList>
    </citation>
    <scope>NUCLEOTIDE SEQUENCE</scope>
    <source>
        <strain evidence="9">BgluceraseaLFYP119</strain>
    </source>
</reference>
<dbReference type="GO" id="GO:0043781">
    <property type="term" value="F:cobalt-factor II C20-methyltransferase activity"/>
    <property type="evidence" value="ECO:0007669"/>
    <property type="project" value="UniProtKB-EC"/>
</dbReference>
<dbReference type="SUPFAM" id="SSF53790">
    <property type="entry name" value="Tetrapyrrole methylase"/>
    <property type="match status" value="1"/>
</dbReference>
<dbReference type="InterPro" id="IPR014776">
    <property type="entry name" value="4pyrrole_Mease_sub2"/>
</dbReference>
<evidence type="ECO:0000256" key="5">
    <source>
        <dbReference type="ARBA" id="ARBA00022679"/>
    </source>
</evidence>
<dbReference type="EC" id="2.1.1.151" evidence="9"/>
<dbReference type="PANTHER" id="PTHR43467">
    <property type="entry name" value="COBALT-PRECORRIN-2 C(20)-METHYLTRANSFERASE"/>
    <property type="match status" value="1"/>
</dbReference>
<comment type="pathway">
    <text evidence="1">Cofactor biosynthesis; adenosylcobalamin biosynthesis.</text>
</comment>
<dbReference type="GO" id="GO:0009236">
    <property type="term" value="P:cobalamin biosynthetic process"/>
    <property type="evidence" value="ECO:0007669"/>
    <property type="project" value="UniProtKB-UniRule"/>
</dbReference>
<dbReference type="EMBL" id="CACRST010000023">
    <property type="protein sequence ID" value="VYT22215.1"/>
    <property type="molecule type" value="Genomic_DNA"/>
</dbReference>
<dbReference type="Pfam" id="PF00590">
    <property type="entry name" value="TP_methylase"/>
    <property type="match status" value="1"/>
</dbReference>
<sequence>MKGTLYGVGVGPGDPELMTLKAVRLIRENKIIAVPGADPKKTVAYKIAVQAVPELAEKKLLPIYMPMTHDSEELEKNHAKGAKALEEILDQEENIVFLTLGDPCVYSTFTYLQKRVEKDGYHTELVSGITSFCAAAARLNIPLSEWNEQLHVVPAVHRLDSSLNESGNYILMKSGKKMNQVKEILANSGRDVLMVENCGMENEHIYRGVEEIPDDAGYYSLIIAKEAKTLS</sequence>